<dbReference type="Proteomes" id="UP000186230">
    <property type="component" value="Chromosome"/>
</dbReference>
<sequence length="37" mass="4302">MIAQTGFRYFGFNNTNINLTSPERGVKYDDDVRNLFS</sequence>
<evidence type="ECO:0000313" key="2">
    <source>
        <dbReference type="Proteomes" id="UP000186230"/>
    </source>
</evidence>
<protein>
    <submittedName>
        <fullName evidence="1">Uncharacterized protein</fullName>
    </submittedName>
</protein>
<reference evidence="1 2" key="1">
    <citation type="submission" date="2016-07" db="EMBL/GenBank/DDBJ databases">
        <title>Multi-omics approach to identify versatile polysaccharide utilization systems of a marine flavobacterium Gramella flava.</title>
        <authorList>
            <person name="Tang K."/>
        </authorList>
    </citation>
    <scope>NUCLEOTIDE SEQUENCE [LARGE SCALE GENOMIC DNA]</scope>
    <source>
        <strain evidence="1 2">JLT2011</strain>
    </source>
</reference>
<dbReference type="EMBL" id="CP016359">
    <property type="protein sequence ID" value="APU70217.1"/>
    <property type="molecule type" value="Genomic_DNA"/>
</dbReference>
<dbReference type="AlphaFoldDB" id="A0A1L7I9D4"/>
<keyword evidence="2" id="KW-1185">Reference proteome</keyword>
<dbReference type="STRING" id="1229726.GRFL_3493"/>
<proteinExistence type="predicted"/>
<organism evidence="1 2">
    <name type="scientific">Christiangramia flava JLT2011</name>
    <dbReference type="NCBI Taxonomy" id="1229726"/>
    <lineage>
        <taxon>Bacteria</taxon>
        <taxon>Pseudomonadati</taxon>
        <taxon>Bacteroidota</taxon>
        <taxon>Flavobacteriia</taxon>
        <taxon>Flavobacteriales</taxon>
        <taxon>Flavobacteriaceae</taxon>
        <taxon>Christiangramia</taxon>
    </lineage>
</organism>
<name>A0A1L7I9D4_9FLAO</name>
<gene>
    <name evidence="1" type="ORF">GRFL_3493</name>
</gene>
<evidence type="ECO:0000313" key="1">
    <source>
        <dbReference type="EMBL" id="APU70217.1"/>
    </source>
</evidence>
<dbReference type="KEGG" id="gfl:GRFL_3493"/>
<accession>A0A1L7I9D4</accession>